<reference evidence="1 3" key="3">
    <citation type="submission" date="2019-07" db="EMBL/GenBank/DDBJ databases">
        <title>Whole genome shotgun sequence of Methylobacterium oxalidis NBRC 107715.</title>
        <authorList>
            <person name="Hosoyama A."/>
            <person name="Uohara A."/>
            <person name="Ohji S."/>
            <person name="Ichikawa N."/>
        </authorList>
    </citation>
    <scope>NUCLEOTIDE SEQUENCE [LARGE SCALE GENOMIC DNA]</scope>
    <source>
        <strain evidence="1 3">NBRC 107715</strain>
    </source>
</reference>
<reference evidence="2" key="1">
    <citation type="journal article" date="2014" name="Int. J. Syst. Evol. Microbiol.">
        <title>Complete genome of a new Firmicutes species belonging to the dominant human colonic microbiota ('Ruminococcus bicirculans') reveals two chromosomes and a selective capacity to utilize plant glucans.</title>
        <authorList>
            <consortium name="NISC Comparative Sequencing Program"/>
            <person name="Wegmann U."/>
            <person name="Louis P."/>
            <person name="Goesmann A."/>
            <person name="Henrissat B."/>
            <person name="Duncan S.H."/>
            <person name="Flint H.J."/>
        </authorList>
    </citation>
    <scope>NUCLEOTIDE SEQUENCE</scope>
    <source>
        <strain evidence="2">NBRC 107715</strain>
    </source>
</reference>
<reference evidence="4" key="2">
    <citation type="journal article" date="2019" name="Int. J. Syst. Evol. Microbiol.">
        <title>The Global Catalogue of Microorganisms (GCM) 10K type strain sequencing project: providing services to taxonomists for standard genome sequencing and annotation.</title>
        <authorList>
            <consortium name="The Broad Institute Genomics Platform"/>
            <consortium name="The Broad Institute Genome Sequencing Center for Infectious Disease"/>
            <person name="Wu L."/>
            <person name="Ma J."/>
        </authorList>
    </citation>
    <scope>NUCLEOTIDE SEQUENCE [LARGE SCALE GENOMIC DNA]</scope>
    <source>
        <strain evidence="4">NBRC 107715</strain>
    </source>
</reference>
<dbReference type="EMBL" id="BJZU01000160">
    <property type="protein sequence ID" value="GEP07525.1"/>
    <property type="molecule type" value="Genomic_DNA"/>
</dbReference>
<comment type="caution">
    <text evidence="1">The sequence shown here is derived from an EMBL/GenBank/DDBJ whole genome shotgun (WGS) entry which is preliminary data.</text>
</comment>
<dbReference type="AlphaFoldDB" id="A0A512JC88"/>
<evidence type="ECO:0000313" key="3">
    <source>
        <dbReference type="Proteomes" id="UP000321960"/>
    </source>
</evidence>
<proteinExistence type="predicted"/>
<dbReference type="RefSeq" id="WP_147028963.1">
    <property type="nucleotide sequence ID" value="NZ_BJZU01000160.1"/>
</dbReference>
<dbReference type="Proteomes" id="UP000321960">
    <property type="component" value="Unassembled WGS sequence"/>
</dbReference>
<evidence type="ECO:0000313" key="2">
    <source>
        <dbReference type="EMBL" id="GLS65769.1"/>
    </source>
</evidence>
<reference evidence="2" key="4">
    <citation type="submission" date="2023-01" db="EMBL/GenBank/DDBJ databases">
        <title>Draft genome sequence of Methylobacterium oxalidis strain NBRC 107715.</title>
        <authorList>
            <person name="Sun Q."/>
            <person name="Mori K."/>
        </authorList>
    </citation>
    <scope>NUCLEOTIDE SEQUENCE</scope>
    <source>
        <strain evidence="2">NBRC 107715</strain>
    </source>
</reference>
<accession>A0A512JC88</accession>
<name>A0A512JC88_9HYPH</name>
<keyword evidence="4" id="KW-1185">Reference proteome</keyword>
<dbReference type="Proteomes" id="UP001156856">
    <property type="component" value="Unassembled WGS sequence"/>
</dbReference>
<sequence length="146" mass="16174">MLNTSSSRELRDELAEILAGMDENIRFETALRARLTAVVALLETGGSQAEAHSVPFLSADAESAVRGAERQERDPFSAISAPTERAALRIIAAEPFMPLDQVAERVRELIPGARTTGRSISSYLRDARRDFIKRRLLPKNRLTGRN</sequence>
<evidence type="ECO:0000313" key="1">
    <source>
        <dbReference type="EMBL" id="GEP07525.1"/>
    </source>
</evidence>
<protein>
    <submittedName>
        <fullName evidence="1">Uncharacterized protein</fullName>
    </submittedName>
</protein>
<organism evidence="1 3">
    <name type="scientific">Methylobacterium oxalidis</name>
    <dbReference type="NCBI Taxonomy" id="944322"/>
    <lineage>
        <taxon>Bacteria</taxon>
        <taxon>Pseudomonadati</taxon>
        <taxon>Pseudomonadota</taxon>
        <taxon>Alphaproteobacteria</taxon>
        <taxon>Hyphomicrobiales</taxon>
        <taxon>Methylobacteriaceae</taxon>
        <taxon>Methylobacterium</taxon>
    </lineage>
</organism>
<gene>
    <name evidence="2" type="ORF">GCM10007888_41510</name>
    <name evidence="1" type="ORF">MOX02_55630</name>
</gene>
<evidence type="ECO:0000313" key="4">
    <source>
        <dbReference type="Proteomes" id="UP001156856"/>
    </source>
</evidence>
<dbReference type="EMBL" id="BSPK01000078">
    <property type="protein sequence ID" value="GLS65769.1"/>
    <property type="molecule type" value="Genomic_DNA"/>
</dbReference>